<feature type="domain" description="Flagellar motor switch protein FliN-like C-terminal" evidence="11">
    <location>
        <begin position="237"/>
        <end position="303"/>
    </location>
</feature>
<keyword evidence="12" id="KW-0969">Cilium</keyword>
<dbReference type="CDD" id="cd17908">
    <property type="entry name" value="FliM"/>
    <property type="match status" value="1"/>
</dbReference>
<feature type="compositionally biased region" description="Polar residues" evidence="10">
    <location>
        <begin position="306"/>
        <end position="318"/>
    </location>
</feature>
<accession>A0AAU7DXZ8</accession>
<keyword evidence="9" id="KW-0975">Bacterial flagellum</keyword>
<dbReference type="PANTHER" id="PTHR30034:SF6">
    <property type="entry name" value="YOP PROTEINS TRANSLOCATION PROTEIN Q"/>
    <property type="match status" value="1"/>
</dbReference>
<dbReference type="PANTHER" id="PTHR30034">
    <property type="entry name" value="FLAGELLAR MOTOR SWITCH PROTEIN FLIM"/>
    <property type="match status" value="1"/>
</dbReference>
<dbReference type="InterPro" id="IPR001689">
    <property type="entry name" value="Flag_FliM"/>
</dbReference>
<dbReference type="GO" id="GO:0050918">
    <property type="term" value="P:positive chemotaxis"/>
    <property type="evidence" value="ECO:0007669"/>
    <property type="project" value="TreeGrafter"/>
</dbReference>
<evidence type="ECO:0000256" key="7">
    <source>
        <dbReference type="ARBA" id="ARBA00022779"/>
    </source>
</evidence>
<proteinExistence type="inferred from homology"/>
<dbReference type="InterPro" id="IPR028976">
    <property type="entry name" value="CheC-like_sf"/>
</dbReference>
<dbReference type="GO" id="GO:0071978">
    <property type="term" value="P:bacterial-type flagellum-dependent swarming motility"/>
    <property type="evidence" value="ECO:0007669"/>
    <property type="project" value="TreeGrafter"/>
</dbReference>
<dbReference type="GO" id="GO:0009425">
    <property type="term" value="C:bacterial-type flagellum basal body"/>
    <property type="evidence" value="ECO:0007669"/>
    <property type="project" value="UniProtKB-SubCell"/>
</dbReference>
<feature type="region of interest" description="Disordered" evidence="10">
    <location>
        <begin position="306"/>
        <end position="327"/>
    </location>
</feature>
<dbReference type="SUPFAM" id="SSF101801">
    <property type="entry name" value="Surface presentation of antigens (SPOA)"/>
    <property type="match status" value="1"/>
</dbReference>
<reference evidence="12" key="1">
    <citation type="submission" date="2024-02" db="EMBL/GenBank/DDBJ databases">
        <title>Tomenella chthoni gen. nov. sp. nov., a member of the family Jonesiaceae isolated from bat guano.</title>
        <authorList>
            <person name="Miller S.L."/>
            <person name="King J."/>
            <person name="Sankaranarayanan K."/>
            <person name="Lawson P.A."/>
        </authorList>
    </citation>
    <scope>NUCLEOTIDE SEQUENCE</scope>
    <source>
        <strain evidence="12">BS-20</strain>
    </source>
</reference>
<dbReference type="PIRSF" id="PIRSF002888">
    <property type="entry name" value="FliM"/>
    <property type="match status" value="1"/>
</dbReference>
<dbReference type="EMBL" id="CP146203">
    <property type="protein sequence ID" value="XBH22146.1"/>
    <property type="molecule type" value="Genomic_DNA"/>
</dbReference>
<feature type="region of interest" description="Disordered" evidence="10">
    <location>
        <begin position="1"/>
        <end position="21"/>
    </location>
</feature>
<name>A0AAU7DXZ8_9MICO</name>
<comment type="similarity">
    <text evidence="3">Belongs to the FliM family.</text>
</comment>
<keyword evidence="12" id="KW-0966">Cell projection</keyword>
<evidence type="ECO:0000259" key="11">
    <source>
        <dbReference type="Pfam" id="PF01052"/>
    </source>
</evidence>
<dbReference type="Gene3D" id="3.40.1550.10">
    <property type="entry name" value="CheC-like"/>
    <property type="match status" value="1"/>
</dbReference>
<keyword evidence="8" id="KW-0472">Membrane</keyword>
<dbReference type="GO" id="GO:0005886">
    <property type="term" value="C:plasma membrane"/>
    <property type="evidence" value="ECO:0007669"/>
    <property type="project" value="UniProtKB-SubCell"/>
</dbReference>
<evidence type="ECO:0000256" key="1">
    <source>
        <dbReference type="ARBA" id="ARBA00004117"/>
    </source>
</evidence>
<dbReference type="Pfam" id="PF01052">
    <property type="entry name" value="FliMN_C"/>
    <property type="match status" value="1"/>
</dbReference>
<evidence type="ECO:0000256" key="6">
    <source>
        <dbReference type="ARBA" id="ARBA00022500"/>
    </source>
</evidence>
<evidence type="ECO:0000313" key="12">
    <source>
        <dbReference type="EMBL" id="XBH22146.1"/>
    </source>
</evidence>
<dbReference type="GO" id="GO:0003774">
    <property type="term" value="F:cytoskeletal motor activity"/>
    <property type="evidence" value="ECO:0007669"/>
    <property type="project" value="InterPro"/>
</dbReference>
<evidence type="ECO:0000256" key="4">
    <source>
        <dbReference type="ARBA" id="ARBA00021898"/>
    </source>
</evidence>
<comment type="subcellular location">
    <subcellularLocation>
        <location evidence="1">Bacterial flagellum basal body</location>
    </subcellularLocation>
    <subcellularLocation>
        <location evidence="2">Cell membrane</location>
        <topology evidence="2">Peripheral membrane protein</topology>
    </subcellularLocation>
</comment>
<dbReference type="SUPFAM" id="SSF103039">
    <property type="entry name" value="CheC-like"/>
    <property type="match status" value="1"/>
</dbReference>
<evidence type="ECO:0000256" key="2">
    <source>
        <dbReference type="ARBA" id="ARBA00004202"/>
    </source>
</evidence>
<dbReference type="InterPro" id="IPR001543">
    <property type="entry name" value="FliN-like_C"/>
</dbReference>
<evidence type="ECO:0000256" key="3">
    <source>
        <dbReference type="ARBA" id="ARBA00011049"/>
    </source>
</evidence>
<dbReference type="Pfam" id="PF02154">
    <property type="entry name" value="FliM"/>
    <property type="match status" value="1"/>
</dbReference>
<protein>
    <recommendedName>
        <fullName evidence="4">Flagellar motor switch protein FliM</fullName>
    </recommendedName>
</protein>
<keyword evidence="5" id="KW-1003">Cell membrane</keyword>
<keyword evidence="6" id="KW-0145">Chemotaxis</keyword>
<evidence type="ECO:0000256" key="9">
    <source>
        <dbReference type="ARBA" id="ARBA00023143"/>
    </source>
</evidence>
<organism evidence="12">
    <name type="scientific">Jonesiaceae bacterium BS-20</name>
    <dbReference type="NCBI Taxonomy" id="3120821"/>
    <lineage>
        <taxon>Bacteria</taxon>
        <taxon>Bacillati</taxon>
        <taxon>Actinomycetota</taxon>
        <taxon>Actinomycetes</taxon>
        <taxon>Micrococcales</taxon>
        <taxon>Jonesiaceae</taxon>
    </lineage>
</organism>
<evidence type="ECO:0000256" key="8">
    <source>
        <dbReference type="ARBA" id="ARBA00023136"/>
    </source>
</evidence>
<evidence type="ECO:0000256" key="10">
    <source>
        <dbReference type="SAM" id="MobiDB-lite"/>
    </source>
</evidence>
<dbReference type="Gene3D" id="2.30.330.10">
    <property type="entry name" value="SpoA-like"/>
    <property type="match status" value="1"/>
</dbReference>
<dbReference type="InterPro" id="IPR036429">
    <property type="entry name" value="SpoA-like_sf"/>
</dbReference>
<evidence type="ECO:0000256" key="5">
    <source>
        <dbReference type="ARBA" id="ARBA00022475"/>
    </source>
</evidence>
<dbReference type="AlphaFoldDB" id="A0AAU7DXZ8"/>
<gene>
    <name evidence="12" type="ORF">V5R04_02655</name>
</gene>
<keyword evidence="7" id="KW-0283">Flagellar rotation</keyword>
<sequence length="327" mass="35895">MNTNTVARPHKRKTGGVPQSYDFRRPMTLAREHARILEMAFETYARQWSMQLTSRLRLISTIVMEKVELISYDEYVKGLDQHTVLALVSLDDSRASSVLQVPTATVMTWIDLMLGGPGLTNNVPDRDLTEIETHLITDLFGATLADLRYAFASVLDLKPEIRGIQYSPQFVQVTPANEAVLVARFEIAMNDATAHMSMMIPADLLVTPMRLGEGTDALTVGEAAEAKAVQERLNRNMEQVPLDLAVAFRTTKIQSKDLSSLSVGQVIHLNHAVSRPLDLLVDDLLVGHAMPGSVGKQLAAKVVSANPSQGLSGSNLDASQWEPEPAR</sequence>
<keyword evidence="12" id="KW-0282">Flagellum</keyword>